<name>A0AAV0L5L2_9ROSI</name>
<dbReference type="EMBL" id="CAMGYJ010000006">
    <property type="protein sequence ID" value="CAI0428606.1"/>
    <property type="molecule type" value="Genomic_DNA"/>
</dbReference>
<reference evidence="1" key="1">
    <citation type="submission" date="2022-08" db="EMBL/GenBank/DDBJ databases">
        <authorList>
            <person name="Gutierrez-Valencia J."/>
        </authorList>
    </citation>
    <scope>NUCLEOTIDE SEQUENCE</scope>
</reference>
<dbReference type="Proteomes" id="UP001154282">
    <property type="component" value="Unassembled WGS sequence"/>
</dbReference>
<evidence type="ECO:0000313" key="1">
    <source>
        <dbReference type="EMBL" id="CAI0428606.1"/>
    </source>
</evidence>
<feature type="non-terminal residue" evidence="1">
    <location>
        <position position="86"/>
    </location>
</feature>
<keyword evidence="2" id="KW-1185">Reference proteome</keyword>
<protein>
    <submittedName>
        <fullName evidence="1">Uncharacterized protein</fullName>
    </submittedName>
</protein>
<proteinExistence type="predicted"/>
<dbReference type="AlphaFoldDB" id="A0AAV0L5L2"/>
<gene>
    <name evidence="1" type="ORF">LITE_LOCUS21737</name>
</gene>
<organism evidence="1 2">
    <name type="scientific">Linum tenue</name>
    <dbReference type="NCBI Taxonomy" id="586396"/>
    <lineage>
        <taxon>Eukaryota</taxon>
        <taxon>Viridiplantae</taxon>
        <taxon>Streptophyta</taxon>
        <taxon>Embryophyta</taxon>
        <taxon>Tracheophyta</taxon>
        <taxon>Spermatophyta</taxon>
        <taxon>Magnoliopsida</taxon>
        <taxon>eudicotyledons</taxon>
        <taxon>Gunneridae</taxon>
        <taxon>Pentapetalae</taxon>
        <taxon>rosids</taxon>
        <taxon>fabids</taxon>
        <taxon>Malpighiales</taxon>
        <taxon>Linaceae</taxon>
        <taxon>Linum</taxon>
    </lineage>
</organism>
<evidence type="ECO:0000313" key="2">
    <source>
        <dbReference type="Proteomes" id="UP001154282"/>
    </source>
</evidence>
<sequence>MSDFWFDQINKSSLMADGHFKKFIFRTTLADLVIGEAEIDLKDNDDDAYLVELCDQHLSSIYYLAEMVHTHILRLPCHGNCNQHQG</sequence>
<accession>A0AAV0L5L2</accession>
<comment type="caution">
    <text evidence="1">The sequence shown here is derived from an EMBL/GenBank/DDBJ whole genome shotgun (WGS) entry which is preliminary data.</text>
</comment>